<accession>A0AAD9M6S6</accession>
<organism evidence="2 3">
    <name type="scientific">Colletotrichum zoysiae</name>
    <dbReference type="NCBI Taxonomy" id="1216348"/>
    <lineage>
        <taxon>Eukaryota</taxon>
        <taxon>Fungi</taxon>
        <taxon>Dikarya</taxon>
        <taxon>Ascomycota</taxon>
        <taxon>Pezizomycotina</taxon>
        <taxon>Sordariomycetes</taxon>
        <taxon>Hypocreomycetidae</taxon>
        <taxon>Glomerellales</taxon>
        <taxon>Glomerellaceae</taxon>
        <taxon>Colletotrichum</taxon>
        <taxon>Colletotrichum graminicola species complex</taxon>
    </lineage>
</organism>
<dbReference type="EMBL" id="MU842845">
    <property type="protein sequence ID" value="KAK2031005.1"/>
    <property type="molecule type" value="Genomic_DNA"/>
</dbReference>
<dbReference type="AlphaFoldDB" id="A0AAD9M6S6"/>
<keyword evidence="1" id="KW-0732">Signal</keyword>
<feature type="chain" id="PRO_5042191177" evidence="1">
    <location>
        <begin position="20"/>
        <end position="143"/>
    </location>
</feature>
<keyword evidence="3" id="KW-1185">Reference proteome</keyword>
<gene>
    <name evidence="2" type="ORF">LX32DRAFT_715546</name>
</gene>
<dbReference type="Proteomes" id="UP001232148">
    <property type="component" value="Unassembled WGS sequence"/>
</dbReference>
<evidence type="ECO:0000313" key="2">
    <source>
        <dbReference type="EMBL" id="KAK2031005.1"/>
    </source>
</evidence>
<comment type="caution">
    <text evidence="2">The sequence shown here is derived from an EMBL/GenBank/DDBJ whole genome shotgun (WGS) entry which is preliminary data.</text>
</comment>
<feature type="signal peptide" evidence="1">
    <location>
        <begin position="1"/>
        <end position="19"/>
    </location>
</feature>
<evidence type="ECO:0000313" key="3">
    <source>
        <dbReference type="Proteomes" id="UP001232148"/>
    </source>
</evidence>
<proteinExistence type="predicted"/>
<reference evidence="2" key="1">
    <citation type="submission" date="2021-06" db="EMBL/GenBank/DDBJ databases">
        <title>Comparative genomics, transcriptomics and evolutionary studies reveal genomic signatures of adaptation to plant cell wall in hemibiotrophic fungi.</title>
        <authorList>
            <consortium name="DOE Joint Genome Institute"/>
            <person name="Baroncelli R."/>
            <person name="Diaz J.F."/>
            <person name="Benocci T."/>
            <person name="Peng M."/>
            <person name="Battaglia E."/>
            <person name="Haridas S."/>
            <person name="Andreopoulos W."/>
            <person name="Labutti K."/>
            <person name="Pangilinan J."/>
            <person name="Floch G.L."/>
            <person name="Makela M.R."/>
            <person name="Henrissat B."/>
            <person name="Grigoriev I.V."/>
            <person name="Crouch J.A."/>
            <person name="De Vries R.P."/>
            <person name="Sukno S.A."/>
            <person name="Thon M.R."/>
        </authorList>
    </citation>
    <scope>NUCLEOTIDE SEQUENCE</scope>
    <source>
        <strain evidence="2">MAFF235873</strain>
    </source>
</reference>
<protein>
    <submittedName>
        <fullName evidence="2">Uncharacterized protein</fullName>
    </submittedName>
</protein>
<sequence>MRLFLDITAIFALLVTALAVESGPQIRAVNVIKARQDECGTNGIFGGQCGEAFEQRDCTGSLVKLIKPDCSQTCNKVIDKSVASLRVSGDGNVASTVTCYMYSDESCNAEVRRSDAVSQSWQRQCITVEGQTVKSWKCLKGCR</sequence>
<name>A0AAD9M6S6_9PEZI</name>
<evidence type="ECO:0000256" key="1">
    <source>
        <dbReference type="SAM" id="SignalP"/>
    </source>
</evidence>